<comment type="caution">
    <text evidence="3">The sequence shown here is derived from an EMBL/GenBank/DDBJ whole genome shotgun (WGS) entry which is preliminary data.</text>
</comment>
<sequence length="125" mass="13192">MPSAVAMELKRHVEAYPTGEVELPWGKPAWKPASAGAGVIPPCAEGAKPCQWAAAPKDGFHVLRHTCASILLEAGGSVVTVARWLGHSMPVITPGYYAHFMPEAGTKGRATMVCKRNGVGGLRKC</sequence>
<dbReference type="InterPro" id="IPR013762">
    <property type="entry name" value="Integrase-like_cat_sf"/>
</dbReference>
<evidence type="ECO:0000259" key="2">
    <source>
        <dbReference type="Pfam" id="PF00589"/>
    </source>
</evidence>
<name>A0A100JP16_STRSC</name>
<organism evidence="3 4">
    <name type="scientific">Streptomyces scabiei</name>
    <dbReference type="NCBI Taxonomy" id="1930"/>
    <lineage>
        <taxon>Bacteria</taxon>
        <taxon>Bacillati</taxon>
        <taxon>Actinomycetota</taxon>
        <taxon>Actinomycetes</taxon>
        <taxon>Kitasatosporales</taxon>
        <taxon>Streptomycetaceae</taxon>
        <taxon>Streptomyces</taxon>
    </lineage>
</organism>
<evidence type="ECO:0000256" key="1">
    <source>
        <dbReference type="ARBA" id="ARBA00023172"/>
    </source>
</evidence>
<dbReference type="GO" id="GO:0003677">
    <property type="term" value="F:DNA binding"/>
    <property type="evidence" value="ECO:0007669"/>
    <property type="project" value="InterPro"/>
</dbReference>
<dbReference type="Gene3D" id="1.10.443.10">
    <property type="entry name" value="Intergrase catalytic core"/>
    <property type="match status" value="1"/>
</dbReference>
<protein>
    <submittedName>
        <fullName evidence="3">Phage integrase family protein</fullName>
    </submittedName>
</protein>
<reference evidence="4" key="3">
    <citation type="submission" date="2016-02" db="EMBL/GenBank/DDBJ databases">
        <title>Draft genome of pathogenic Streptomyces sp. in Japan.</title>
        <authorList>
            <person name="Tomihama T."/>
            <person name="Ikenaga M."/>
            <person name="Sakai M."/>
            <person name="Okubo T."/>
            <person name="Ikeda S."/>
        </authorList>
    </citation>
    <scope>NUCLEOTIDE SEQUENCE [LARGE SCALE GENOMIC DNA]</scope>
    <source>
        <strain evidence="4">S58</strain>
    </source>
</reference>
<reference evidence="4" key="1">
    <citation type="submission" date="2015-11" db="EMBL/GenBank/DDBJ databases">
        <authorList>
            <consortium name="Cross-ministerial Strategic Innovation Promotion Program (SIP) consortium"/>
            <person name="Tomihama T."/>
            <person name="Ikenaga M."/>
            <person name="Sakai M."/>
            <person name="Okubo T."/>
            <person name="Ikeda S."/>
        </authorList>
    </citation>
    <scope>NUCLEOTIDE SEQUENCE [LARGE SCALE GENOMIC DNA]</scope>
    <source>
        <strain evidence="4">S58</strain>
    </source>
</reference>
<evidence type="ECO:0000313" key="4">
    <source>
        <dbReference type="Proteomes" id="UP000067448"/>
    </source>
</evidence>
<dbReference type="Proteomes" id="UP000067448">
    <property type="component" value="Unassembled WGS sequence"/>
</dbReference>
<evidence type="ECO:0000313" key="3">
    <source>
        <dbReference type="EMBL" id="GAQ63075.1"/>
    </source>
</evidence>
<dbReference type="EMBL" id="BCMM01000015">
    <property type="protein sequence ID" value="GAQ63075.1"/>
    <property type="molecule type" value="Genomic_DNA"/>
</dbReference>
<dbReference type="Pfam" id="PF00589">
    <property type="entry name" value="Phage_integrase"/>
    <property type="match status" value="1"/>
</dbReference>
<reference evidence="3 4" key="2">
    <citation type="journal article" date="2016" name="Genome Announc.">
        <title>Draft Genome Sequences of Streptomyces scabiei S58, Streptomyces turgidiscabies T45, and Streptomyces acidiscabies a10, the Pathogens of Potato Common Scab, Isolated in Japan.</title>
        <authorList>
            <person name="Tomihama T."/>
            <person name="Nishi Y."/>
            <person name="Sakai M."/>
            <person name="Ikenaga M."/>
            <person name="Okubo T."/>
            <person name="Ikeda S."/>
        </authorList>
    </citation>
    <scope>NUCLEOTIDE SEQUENCE [LARGE SCALE GENOMIC DNA]</scope>
    <source>
        <strain evidence="3 4">S58</strain>
    </source>
</reference>
<proteinExistence type="predicted"/>
<dbReference type="GO" id="GO:0006310">
    <property type="term" value="P:DNA recombination"/>
    <property type="evidence" value="ECO:0007669"/>
    <property type="project" value="UniProtKB-KW"/>
</dbReference>
<dbReference type="InterPro" id="IPR011010">
    <property type="entry name" value="DNA_brk_join_enz"/>
</dbReference>
<dbReference type="AlphaFoldDB" id="A0A100JP16"/>
<dbReference type="InterPro" id="IPR002104">
    <property type="entry name" value="Integrase_catalytic"/>
</dbReference>
<dbReference type="OrthoDB" id="1822491at2"/>
<feature type="domain" description="Tyr recombinase" evidence="2">
    <location>
        <begin position="60"/>
        <end position="99"/>
    </location>
</feature>
<keyword evidence="1" id="KW-0233">DNA recombination</keyword>
<dbReference type="SUPFAM" id="SSF56349">
    <property type="entry name" value="DNA breaking-rejoining enzymes"/>
    <property type="match status" value="1"/>
</dbReference>
<accession>A0A100JP16</accession>
<gene>
    <name evidence="3" type="ORF">SsS58_03452</name>
</gene>
<dbReference type="GO" id="GO:0015074">
    <property type="term" value="P:DNA integration"/>
    <property type="evidence" value="ECO:0007669"/>
    <property type="project" value="InterPro"/>
</dbReference>